<name>A0A6G1HJ32_9PEZI</name>
<gene>
    <name evidence="1" type="ORF">EJ06DRAFT_253470</name>
</gene>
<dbReference type="Proteomes" id="UP000799640">
    <property type="component" value="Unassembled WGS sequence"/>
</dbReference>
<evidence type="ECO:0000313" key="1">
    <source>
        <dbReference type="EMBL" id="KAF2396002.1"/>
    </source>
</evidence>
<reference evidence="1" key="1">
    <citation type="journal article" date="2020" name="Stud. Mycol.">
        <title>101 Dothideomycetes genomes: a test case for predicting lifestyles and emergence of pathogens.</title>
        <authorList>
            <person name="Haridas S."/>
            <person name="Albert R."/>
            <person name="Binder M."/>
            <person name="Bloem J."/>
            <person name="Labutti K."/>
            <person name="Salamov A."/>
            <person name="Andreopoulos B."/>
            <person name="Baker S."/>
            <person name="Barry K."/>
            <person name="Bills G."/>
            <person name="Bluhm B."/>
            <person name="Cannon C."/>
            <person name="Castanera R."/>
            <person name="Culley D."/>
            <person name="Daum C."/>
            <person name="Ezra D."/>
            <person name="Gonzalez J."/>
            <person name="Henrissat B."/>
            <person name="Kuo A."/>
            <person name="Liang C."/>
            <person name="Lipzen A."/>
            <person name="Lutzoni F."/>
            <person name="Magnuson J."/>
            <person name="Mondo S."/>
            <person name="Nolan M."/>
            <person name="Ohm R."/>
            <person name="Pangilinan J."/>
            <person name="Park H.-J."/>
            <person name="Ramirez L."/>
            <person name="Alfaro M."/>
            <person name="Sun H."/>
            <person name="Tritt A."/>
            <person name="Yoshinaga Y."/>
            <person name="Zwiers L.-H."/>
            <person name="Turgeon B."/>
            <person name="Goodwin S."/>
            <person name="Spatafora J."/>
            <person name="Crous P."/>
            <person name="Grigoriev I."/>
        </authorList>
    </citation>
    <scope>NUCLEOTIDE SEQUENCE</scope>
    <source>
        <strain evidence="1">CBS 262.69</strain>
    </source>
</reference>
<organism evidence="1 2">
    <name type="scientific">Trichodelitschia bisporula</name>
    <dbReference type="NCBI Taxonomy" id="703511"/>
    <lineage>
        <taxon>Eukaryota</taxon>
        <taxon>Fungi</taxon>
        <taxon>Dikarya</taxon>
        <taxon>Ascomycota</taxon>
        <taxon>Pezizomycotina</taxon>
        <taxon>Dothideomycetes</taxon>
        <taxon>Dothideomycetes incertae sedis</taxon>
        <taxon>Phaeotrichales</taxon>
        <taxon>Phaeotrichaceae</taxon>
        <taxon>Trichodelitschia</taxon>
    </lineage>
</organism>
<accession>A0A6G1HJ32</accession>
<keyword evidence="2" id="KW-1185">Reference proteome</keyword>
<sequence>MQFFGQQWSHTALVSASFSRCESGSRMLGRLRFRTSISFFHFAYCLRVMPIAFSAQHSQRSRSSANMRTPSRAASAVDQRPLSGLLEQNPKYRGLEHILSSVPGTPATFSSLYRCERLFDPPSLGQSPTLWITECSCFPELPTGASSMMPLDLWSAGPITARAVLRSGDSDVRVVCGYRAMSCRHR</sequence>
<dbReference type="AlphaFoldDB" id="A0A6G1HJ32"/>
<evidence type="ECO:0000313" key="2">
    <source>
        <dbReference type="Proteomes" id="UP000799640"/>
    </source>
</evidence>
<dbReference type="EMBL" id="ML996709">
    <property type="protein sequence ID" value="KAF2396002.1"/>
    <property type="molecule type" value="Genomic_DNA"/>
</dbReference>
<proteinExistence type="predicted"/>
<protein>
    <submittedName>
        <fullName evidence="1">Uncharacterized protein</fullName>
    </submittedName>
</protein>